<dbReference type="InterPro" id="IPR013785">
    <property type="entry name" value="Aldolase_TIM"/>
</dbReference>
<evidence type="ECO:0000256" key="3">
    <source>
        <dbReference type="ARBA" id="ARBA00022605"/>
    </source>
</evidence>
<dbReference type="Pfam" id="PF00977">
    <property type="entry name" value="His_biosynth"/>
    <property type="match status" value="1"/>
</dbReference>
<protein>
    <recommendedName>
        <fullName evidence="2">Imidazole glycerol phosphate synthase subunit HisF</fullName>
    </recommendedName>
    <alternativeName>
        <fullName evidence="6">IGP synthase subunit HisF</fullName>
    </alternativeName>
    <alternativeName>
        <fullName evidence="7">ImGP synthase subunit HisF</fullName>
    </alternativeName>
</protein>
<dbReference type="PANTHER" id="PTHR21235">
    <property type="entry name" value="IMIDAZOLE GLYCEROL PHOSPHATE SYNTHASE SUBUNIT HISF/H IGP SYNTHASE SUBUNIT HISF/H"/>
    <property type="match status" value="1"/>
</dbReference>
<dbReference type="SUPFAM" id="SSF51366">
    <property type="entry name" value="Ribulose-phoshate binding barrel"/>
    <property type="match status" value="1"/>
</dbReference>
<keyword evidence="4 8" id="KW-0368">Histidine biosynthesis</keyword>
<evidence type="ECO:0000313" key="9">
    <source>
        <dbReference type="EMBL" id="MVO78003.1"/>
    </source>
</evidence>
<comment type="pathway">
    <text evidence="5">Amino-acid biosynthesis.</text>
</comment>
<comment type="similarity">
    <text evidence="1 8">Belongs to the HisA/HisF family.</text>
</comment>
<evidence type="ECO:0000256" key="1">
    <source>
        <dbReference type="ARBA" id="ARBA00009667"/>
    </source>
</evidence>
<comment type="caution">
    <text evidence="9">The sequence shown here is derived from an EMBL/GenBank/DDBJ whole genome shotgun (WGS) entry which is preliminary data.</text>
</comment>
<keyword evidence="10" id="KW-1185">Reference proteome</keyword>
<dbReference type="Gene3D" id="3.20.20.70">
    <property type="entry name" value="Aldolase class I"/>
    <property type="match status" value="1"/>
</dbReference>
<dbReference type="GO" id="GO:0000107">
    <property type="term" value="F:imidazoleglycerol-phosphate synthase activity"/>
    <property type="evidence" value="ECO:0007669"/>
    <property type="project" value="TreeGrafter"/>
</dbReference>
<dbReference type="PANTHER" id="PTHR21235:SF2">
    <property type="entry name" value="IMIDAZOLE GLYCEROL PHOSPHATE SYNTHASE HISHF"/>
    <property type="match status" value="1"/>
</dbReference>
<dbReference type="AlphaFoldDB" id="A0A6I4J1M7"/>
<evidence type="ECO:0000256" key="5">
    <source>
        <dbReference type="ARBA" id="ARBA00029440"/>
    </source>
</evidence>
<organism evidence="9 10">
    <name type="scientific">Sphingomonas horti</name>
    <dbReference type="NCBI Taxonomy" id="2682842"/>
    <lineage>
        <taxon>Bacteria</taxon>
        <taxon>Pseudomonadati</taxon>
        <taxon>Pseudomonadota</taxon>
        <taxon>Alphaproteobacteria</taxon>
        <taxon>Sphingomonadales</taxon>
        <taxon>Sphingomonadaceae</taxon>
        <taxon>Sphingomonas</taxon>
    </lineage>
</organism>
<evidence type="ECO:0000256" key="4">
    <source>
        <dbReference type="ARBA" id="ARBA00023102"/>
    </source>
</evidence>
<evidence type="ECO:0000256" key="2">
    <source>
        <dbReference type="ARBA" id="ARBA00016318"/>
    </source>
</evidence>
<dbReference type="InterPro" id="IPR006062">
    <property type="entry name" value="His_biosynth"/>
</dbReference>
<reference evidence="9 10" key="1">
    <citation type="submission" date="2019-12" db="EMBL/GenBank/DDBJ databases">
        <authorList>
            <person name="Huq M.A."/>
        </authorList>
    </citation>
    <scope>NUCLEOTIDE SEQUENCE [LARGE SCALE GENOMIC DNA]</scope>
    <source>
        <strain evidence="9 10">MAH-20</strain>
    </source>
</reference>
<sequence length="261" mass="28445">MPVIRKRIIGVITVKNGWAVQSIGYRRYLPLGRPEILAENLDRWGADEILLQCIDRSAHGLGPDLSLLDRVGRLGLSTPLIYAGGIRTAQDAITVVATAADRVLVDSMLWDDPDEIGRSGEYLGNQAIIASLPLSIEGHEVRWLNYRTGISAPFSDRLLKDLAAGTISEALVIDWRHEGQPLRFDAALLDALPCDVPLIAFGGLSDAAQLSNILRSPRVAAVAIGNFLSYREHALQAFKQNLVGLPIRPATYQQSSDFCAP</sequence>
<name>A0A6I4J1M7_9SPHN</name>
<dbReference type="Proteomes" id="UP000441389">
    <property type="component" value="Unassembled WGS sequence"/>
</dbReference>
<evidence type="ECO:0000256" key="7">
    <source>
        <dbReference type="ARBA" id="ARBA00032401"/>
    </source>
</evidence>
<proteinExistence type="inferred from homology"/>
<dbReference type="GO" id="GO:0000105">
    <property type="term" value="P:L-histidine biosynthetic process"/>
    <property type="evidence" value="ECO:0007669"/>
    <property type="project" value="UniProtKB-KW"/>
</dbReference>
<evidence type="ECO:0000313" key="10">
    <source>
        <dbReference type="Proteomes" id="UP000441389"/>
    </source>
</evidence>
<keyword evidence="3 8" id="KW-0028">Amino-acid biosynthesis</keyword>
<gene>
    <name evidence="9" type="ORF">GON01_08660</name>
</gene>
<dbReference type="InterPro" id="IPR011060">
    <property type="entry name" value="RibuloseP-bd_barrel"/>
</dbReference>
<evidence type="ECO:0000256" key="8">
    <source>
        <dbReference type="RuleBase" id="RU003657"/>
    </source>
</evidence>
<evidence type="ECO:0000256" key="6">
    <source>
        <dbReference type="ARBA" id="ARBA00031409"/>
    </source>
</evidence>
<accession>A0A6I4J1M7</accession>
<dbReference type="EMBL" id="WQMS01000009">
    <property type="protein sequence ID" value="MVO78003.1"/>
    <property type="molecule type" value="Genomic_DNA"/>
</dbReference>
<dbReference type="InterPro" id="IPR050064">
    <property type="entry name" value="IGPS_HisA/HisF"/>
</dbReference>